<dbReference type="Proteomes" id="UP000489600">
    <property type="component" value="Unassembled WGS sequence"/>
</dbReference>
<keyword evidence="2" id="KW-1185">Reference proteome</keyword>
<sequence length="159" mass="18263">MRIYPSDYKKNLRAWKIQGKISIGTQGNSSEGNVNTNQDSYIWGIARVLHHEDLHLSLVQGALTIIARVDVDEMEPATLQTRLLTQPQIARIVTEQNLVTSTICMALIDSTIPRLRKLPREITDENIWDIKNTLSQLRNEGVEVAWLERSLELFKQKRE</sequence>
<accession>A0A565BQP6</accession>
<gene>
    <name evidence="1" type="ORF">ANE_LOCUS14139</name>
</gene>
<evidence type="ECO:0000313" key="2">
    <source>
        <dbReference type="Proteomes" id="UP000489600"/>
    </source>
</evidence>
<protein>
    <submittedName>
        <fullName evidence="1">Uncharacterized protein</fullName>
    </submittedName>
</protein>
<organism evidence="1 2">
    <name type="scientific">Arabis nemorensis</name>
    <dbReference type="NCBI Taxonomy" id="586526"/>
    <lineage>
        <taxon>Eukaryota</taxon>
        <taxon>Viridiplantae</taxon>
        <taxon>Streptophyta</taxon>
        <taxon>Embryophyta</taxon>
        <taxon>Tracheophyta</taxon>
        <taxon>Spermatophyta</taxon>
        <taxon>Magnoliopsida</taxon>
        <taxon>eudicotyledons</taxon>
        <taxon>Gunneridae</taxon>
        <taxon>Pentapetalae</taxon>
        <taxon>rosids</taxon>
        <taxon>malvids</taxon>
        <taxon>Brassicales</taxon>
        <taxon>Brassicaceae</taxon>
        <taxon>Arabideae</taxon>
        <taxon>Arabis</taxon>
    </lineage>
</organism>
<comment type="caution">
    <text evidence="1">The sequence shown here is derived from an EMBL/GenBank/DDBJ whole genome shotgun (WGS) entry which is preliminary data.</text>
</comment>
<evidence type="ECO:0000313" key="1">
    <source>
        <dbReference type="EMBL" id="VVB03695.1"/>
    </source>
</evidence>
<dbReference type="AlphaFoldDB" id="A0A565BQP6"/>
<dbReference type="EMBL" id="CABITT030000005">
    <property type="protein sequence ID" value="VVB03695.1"/>
    <property type="molecule type" value="Genomic_DNA"/>
</dbReference>
<proteinExistence type="predicted"/>
<reference evidence="1" key="1">
    <citation type="submission" date="2019-07" db="EMBL/GenBank/DDBJ databases">
        <authorList>
            <person name="Dittberner H."/>
        </authorList>
    </citation>
    <scope>NUCLEOTIDE SEQUENCE [LARGE SCALE GENOMIC DNA]</scope>
</reference>
<name>A0A565BQP6_9BRAS</name>